<dbReference type="InterPro" id="IPR007757">
    <property type="entry name" value="MT-A70-like"/>
</dbReference>
<dbReference type="GO" id="GO:0008168">
    <property type="term" value="F:methyltransferase activity"/>
    <property type="evidence" value="ECO:0007669"/>
    <property type="project" value="UniProtKB-KW"/>
</dbReference>
<evidence type="ECO:0008006" key="7">
    <source>
        <dbReference type="Google" id="ProtNLM"/>
    </source>
</evidence>
<organism evidence="5 6">
    <name type="scientific">Rheinheimera salexigens</name>
    <dbReference type="NCBI Taxonomy" id="1628148"/>
    <lineage>
        <taxon>Bacteria</taxon>
        <taxon>Pseudomonadati</taxon>
        <taxon>Pseudomonadota</taxon>
        <taxon>Gammaproteobacteria</taxon>
        <taxon>Chromatiales</taxon>
        <taxon>Chromatiaceae</taxon>
        <taxon>Rheinheimera</taxon>
    </lineage>
</organism>
<dbReference type="SUPFAM" id="SSF53335">
    <property type="entry name" value="S-adenosyl-L-methionine-dependent methyltransferases"/>
    <property type="match status" value="1"/>
</dbReference>
<evidence type="ECO:0000256" key="2">
    <source>
        <dbReference type="ARBA" id="ARBA00022679"/>
    </source>
</evidence>
<keyword evidence="2" id="KW-0808">Transferase</keyword>
<dbReference type="PANTHER" id="PTHR12829:SF7">
    <property type="entry name" value="N6-ADENOSINE-METHYLTRANSFERASE CATALYTIC SUBUNIT"/>
    <property type="match status" value="1"/>
</dbReference>
<comment type="similarity">
    <text evidence="4">Belongs to the MT-A70-like family.</text>
</comment>
<dbReference type="STRING" id="1628148.BI198_12875"/>
<dbReference type="OrthoDB" id="6258822at2"/>
<proteinExistence type="inferred from homology"/>
<dbReference type="GO" id="GO:0003676">
    <property type="term" value="F:nucleic acid binding"/>
    <property type="evidence" value="ECO:0007669"/>
    <property type="project" value="InterPro"/>
</dbReference>
<dbReference type="Proteomes" id="UP000242258">
    <property type="component" value="Unassembled WGS sequence"/>
</dbReference>
<gene>
    <name evidence="5" type="ORF">BI198_12875</name>
</gene>
<dbReference type="GO" id="GO:0032259">
    <property type="term" value="P:methylation"/>
    <property type="evidence" value="ECO:0007669"/>
    <property type="project" value="UniProtKB-KW"/>
</dbReference>
<sequence length="188" mass="20968">MNKQYNIIYADPPWSFNSKNTGGSMKSGAAAKYDTMTLEQMKALDVPAICAPDCVLVMWYVSSQPQEALDLVKAWGFTIKNMNAFIWQKLTTNLMPHFGMGYWTRAGAECALIAVRGKPKAANRAIRQVRAEMLGQHSEKPSIYRDEIVNLCGDVPRLEMFARTAAAGWDVWGNEIESSLDINQVKTA</sequence>
<dbReference type="AlphaFoldDB" id="A0A1E7Q8K3"/>
<dbReference type="InterPro" id="IPR029063">
    <property type="entry name" value="SAM-dependent_MTases_sf"/>
</dbReference>
<comment type="caution">
    <text evidence="5">The sequence shown here is derived from an EMBL/GenBank/DDBJ whole genome shotgun (WGS) entry which is preliminary data.</text>
</comment>
<dbReference type="Pfam" id="PF05063">
    <property type="entry name" value="MT-A70"/>
    <property type="match status" value="1"/>
</dbReference>
<evidence type="ECO:0000313" key="6">
    <source>
        <dbReference type="Proteomes" id="UP000242258"/>
    </source>
</evidence>
<dbReference type="InterPro" id="IPR002052">
    <property type="entry name" value="DNA_methylase_N6_adenine_CS"/>
</dbReference>
<dbReference type="REBASE" id="172528">
    <property type="entry name" value="M.RsaKH87ORF12875P"/>
</dbReference>
<dbReference type="RefSeq" id="WP_070049922.1">
    <property type="nucleotide sequence ID" value="NZ_CBCSDO010000009.1"/>
</dbReference>
<keyword evidence="6" id="KW-1185">Reference proteome</keyword>
<evidence type="ECO:0000256" key="4">
    <source>
        <dbReference type="PROSITE-ProRule" id="PRU00489"/>
    </source>
</evidence>
<keyword evidence="3" id="KW-0949">S-adenosyl-L-methionine</keyword>
<evidence type="ECO:0000256" key="3">
    <source>
        <dbReference type="ARBA" id="ARBA00022691"/>
    </source>
</evidence>
<dbReference type="EMBL" id="MKEK01000001">
    <property type="protein sequence ID" value="OEY70368.1"/>
    <property type="molecule type" value="Genomic_DNA"/>
</dbReference>
<protein>
    <recommendedName>
        <fullName evidence="7">Adenine methylase</fullName>
    </recommendedName>
</protein>
<evidence type="ECO:0000313" key="5">
    <source>
        <dbReference type="EMBL" id="OEY70368.1"/>
    </source>
</evidence>
<reference evidence="6" key="1">
    <citation type="submission" date="2016-09" db="EMBL/GenBank/DDBJ databases">
        <authorList>
            <person name="Wan X."/>
            <person name="Hou S."/>
        </authorList>
    </citation>
    <scope>NUCLEOTIDE SEQUENCE [LARGE SCALE GENOMIC DNA]</scope>
    <source>
        <strain evidence="6">KH87</strain>
    </source>
</reference>
<name>A0A1E7Q8K3_9GAMM</name>
<accession>A0A1E7Q8K3</accession>
<evidence type="ECO:0000256" key="1">
    <source>
        <dbReference type="ARBA" id="ARBA00022603"/>
    </source>
</evidence>
<keyword evidence="1" id="KW-0489">Methyltransferase</keyword>
<dbReference type="PROSITE" id="PS00092">
    <property type="entry name" value="N6_MTASE"/>
    <property type="match status" value="1"/>
</dbReference>
<dbReference type="PROSITE" id="PS51143">
    <property type="entry name" value="MT_A70"/>
    <property type="match status" value="1"/>
</dbReference>
<dbReference type="PANTHER" id="PTHR12829">
    <property type="entry name" value="N6-ADENOSINE-METHYLTRANSFERASE"/>
    <property type="match status" value="1"/>
</dbReference>